<evidence type="ECO:0000256" key="2">
    <source>
        <dbReference type="ARBA" id="ARBA00022748"/>
    </source>
</evidence>
<organism evidence="6 7">
    <name type="scientific">Flavobacterium rhizosphaerae</name>
    <dbReference type="NCBI Taxonomy" id="3163298"/>
    <lineage>
        <taxon>Bacteria</taxon>
        <taxon>Pseudomonadati</taxon>
        <taxon>Bacteroidota</taxon>
        <taxon>Flavobacteriia</taxon>
        <taxon>Flavobacteriales</taxon>
        <taxon>Flavobacteriaceae</taxon>
        <taxon>Flavobacterium</taxon>
    </lineage>
</organism>
<dbReference type="Gene3D" id="3.40.30.10">
    <property type="entry name" value="Glutaredoxin"/>
    <property type="match status" value="1"/>
</dbReference>
<proteinExistence type="predicted"/>
<keyword evidence="2" id="KW-0201">Cytochrome c-type biogenesis</keyword>
<dbReference type="PANTHER" id="PTHR42852">
    <property type="entry name" value="THIOL:DISULFIDE INTERCHANGE PROTEIN DSBE"/>
    <property type="match status" value="1"/>
</dbReference>
<dbReference type="RefSeq" id="WP_408084086.1">
    <property type="nucleotide sequence ID" value="NZ_JBELPZ010000003.1"/>
</dbReference>
<dbReference type="CDD" id="cd02966">
    <property type="entry name" value="TlpA_like_family"/>
    <property type="match status" value="1"/>
</dbReference>
<dbReference type="InterPro" id="IPR012336">
    <property type="entry name" value="Thioredoxin-like_fold"/>
</dbReference>
<dbReference type="Pfam" id="PF13905">
    <property type="entry name" value="Thioredoxin_8"/>
    <property type="match status" value="1"/>
</dbReference>
<keyword evidence="4" id="KW-0676">Redox-active center</keyword>
<protein>
    <submittedName>
        <fullName evidence="6">TlpA disulfide reductase family protein</fullName>
    </submittedName>
</protein>
<name>A0ABW8YV52_9FLAO</name>
<dbReference type="Proteomes" id="UP001629156">
    <property type="component" value="Unassembled WGS sequence"/>
</dbReference>
<evidence type="ECO:0000256" key="1">
    <source>
        <dbReference type="ARBA" id="ARBA00004196"/>
    </source>
</evidence>
<keyword evidence="3" id="KW-1015">Disulfide bond</keyword>
<dbReference type="EMBL" id="JBELPZ010000003">
    <property type="protein sequence ID" value="MFL9843837.1"/>
    <property type="molecule type" value="Genomic_DNA"/>
</dbReference>
<sequence length="120" mass="14103">MVDIILNVWATWCGPCKEEFKQKEELYSLLAKQGVTPIYISIDKNMRDESWKKMINYYGLKSYHARTNEISENDLRKLFNNNGNILIPWHILVNENGTIVNKYALSIDKPNDLKQKLEKL</sequence>
<feature type="domain" description="Thioredoxin" evidence="5">
    <location>
        <begin position="1"/>
        <end position="120"/>
    </location>
</feature>
<dbReference type="InterPro" id="IPR013766">
    <property type="entry name" value="Thioredoxin_domain"/>
</dbReference>
<evidence type="ECO:0000259" key="5">
    <source>
        <dbReference type="PROSITE" id="PS51352"/>
    </source>
</evidence>
<comment type="caution">
    <text evidence="6">The sequence shown here is derived from an EMBL/GenBank/DDBJ whole genome shotgun (WGS) entry which is preliminary data.</text>
</comment>
<dbReference type="InterPro" id="IPR036249">
    <property type="entry name" value="Thioredoxin-like_sf"/>
</dbReference>
<dbReference type="SUPFAM" id="SSF52833">
    <property type="entry name" value="Thioredoxin-like"/>
    <property type="match status" value="1"/>
</dbReference>
<evidence type="ECO:0000256" key="3">
    <source>
        <dbReference type="ARBA" id="ARBA00023157"/>
    </source>
</evidence>
<dbReference type="PROSITE" id="PS51352">
    <property type="entry name" value="THIOREDOXIN_2"/>
    <property type="match status" value="1"/>
</dbReference>
<dbReference type="PANTHER" id="PTHR42852:SF6">
    <property type="entry name" value="THIOL:DISULFIDE INTERCHANGE PROTEIN DSBE"/>
    <property type="match status" value="1"/>
</dbReference>
<keyword evidence="7" id="KW-1185">Reference proteome</keyword>
<comment type="subcellular location">
    <subcellularLocation>
        <location evidence="1">Cell envelope</location>
    </subcellularLocation>
</comment>
<reference evidence="6 7" key="1">
    <citation type="submission" date="2024-06" db="EMBL/GenBank/DDBJ databases">
        <authorList>
            <person name="Kaempfer P."/>
            <person name="Viver T."/>
        </authorList>
    </citation>
    <scope>NUCLEOTIDE SEQUENCE [LARGE SCALE GENOMIC DNA]</scope>
    <source>
        <strain evidence="6 7">ST-119</strain>
    </source>
</reference>
<gene>
    <name evidence="6" type="ORF">ABS766_05330</name>
</gene>
<evidence type="ECO:0000256" key="4">
    <source>
        <dbReference type="ARBA" id="ARBA00023284"/>
    </source>
</evidence>
<evidence type="ECO:0000313" key="6">
    <source>
        <dbReference type="EMBL" id="MFL9843837.1"/>
    </source>
</evidence>
<evidence type="ECO:0000313" key="7">
    <source>
        <dbReference type="Proteomes" id="UP001629156"/>
    </source>
</evidence>
<dbReference type="InterPro" id="IPR050553">
    <property type="entry name" value="Thioredoxin_ResA/DsbE_sf"/>
</dbReference>
<accession>A0ABW8YV52</accession>